<dbReference type="InterPro" id="IPR050883">
    <property type="entry name" value="PNGase"/>
</dbReference>
<feature type="region of interest" description="Disordered" evidence="1">
    <location>
        <begin position="377"/>
        <end position="407"/>
    </location>
</feature>
<feature type="region of interest" description="Disordered" evidence="1">
    <location>
        <begin position="1130"/>
        <end position="1169"/>
    </location>
</feature>
<accession>A0ABP3K321</accession>
<feature type="region of interest" description="Disordered" evidence="1">
    <location>
        <begin position="1"/>
        <end position="73"/>
    </location>
</feature>
<dbReference type="InterPro" id="IPR008928">
    <property type="entry name" value="6-hairpin_glycosidase_sf"/>
</dbReference>
<dbReference type="InterPro" id="IPR012939">
    <property type="entry name" value="Glyco_hydro_92"/>
</dbReference>
<evidence type="ECO:0000259" key="2">
    <source>
        <dbReference type="PROSITE" id="PS50022"/>
    </source>
</evidence>
<dbReference type="InterPro" id="IPR008979">
    <property type="entry name" value="Galactose-bd-like_sf"/>
</dbReference>
<feature type="compositionally biased region" description="Polar residues" evidence="1">
    <location>
        <begin position="393"/>
        <end position="407"/>
    </location>
</feature>
<dbReference type="Gene3D" id="1.20.1610.10">
    <property type="entry name" value="alpha-1,2-mannosidases domains"/>
    <property type="match status" value="1"/>
</dbReference>
<dbReference type="Gene3D" id="1.20.1050.60">
    <property type="entry name" value="alpha-1,2-mannosidase"/>
    <property type="match status" value="1"/>
</dbReference>
<dbReference type="InterPro" id="IPR005887">
    <property type="entry name" value="GH92_a_mannosidase_put"/>
</dbReference>
<dbReference type="InterPro" id="IPR041371">
    <property type="entry name" value="GH92_N"/>
</dbReference>
<dbReference type="PROSITE" id="PS50022">
    <property type="entry name" value="FA58C_3"/>
    <property type="match status" value="1"/>
</dbReference>
<dbReference type="NCBIfam" id="TIGR01180">
    <property type="entry name" value="aman2_put"/>
    <property type="match status" value="1"/>
</dbReference>
<evidence type="ECO:0000313" key="4">
    <source>
        <dbReference type="Proteomes" id="UP001499895"/>
    </source>
</evidence>
<feature type="compositionally biased region" description="Low complexity" evidence="1">
    <location>
        <begin position="1"/>
        <end position="25"/>
    </location>
</feature>
<dbReference type="InterPro" id="IPR014718">
    <property type="entry name" value="GH-type_carb-bd"/>
</dbReference>
<reference evidence="4" key="1">
    <citation type="journal article" date="2019" name="Int. J. Syst. Evol. Microbiol.">
        <title>The Global Catalogue of Microorganisms (GCM) 10K type strain sequencing project: providing services to taxonomists for standard genome sequencing and annotation.</title>
        <authorList>
            <consortium name="The Broad Institute Genomics Platform"/>
            <consortium name="The Broad Institute Genome Sequencing Center for Infectious Disease"/>
            <person name="Wu L."/>
            <person name="Ma J."/>
        </authorList>
    </citation>
    <scope>NUCLEOTIDE SEQUENCE [LARGE SCALE GENOMIC DNA]</scope>
    <source>
        <strain evidence="4">JCM 10649</strain>
    </source>
</reference>
<dbReference type="Pfam" id="PF00754">
    <property type="entry name" value="F5_F8_type_C"/>
    <property type="match status" value="1"/>
</dbReference>
<dbReference type="GO" id="GO:0016787">
    <property type="term" value="F:hydrolase activity"/>
    <property type="evidence" value="ECO:0007669"/>
    <property type="project" value="UniProtKB-KW"/>
</dbReference>
<evidence type="ECO:0000256" key="1">
    <source>
        <dbReference type="SAM" id="MobiDB-lite"/>
    </source>
</evidence>
<dbReference type="Pfam" id="PF07971">
    <property type="entry name" value="Glyco_hydro_92"/>
    <property type="match status" value="1"/>
</dbReference>
<dbReference type="Pfam" id="PF17678">
    <property type="entry name" value="Glyco_hydro_92N"/>
    <property type="match status" value="1"/>
</dbReference>
<dbReference type="SUPFAM" id="SSF49785">
    <property type="entry name" value="Galactose-binding domain-like"/>
    <property type="match status" value="1"/>
</dbReference>
<dbReference type="Gene3D" id="2.60.120.260">
    <property type="entry name" value="Galactose-binding domain-like"/>
    <property type="match status" value="2"/>
</dbReference>
<gene>
    <name evidence="3" type="ORF">GCM10009544_32670</name>
</gene>
<dbReference type="Proteomes" id="UP001499895">
    <property type="component" value="Unassembled WGS sequence"/>
</dbReference>
<dbReference type="PANTHER" id="PTHR12143:SF43">
    <property type="entry name" value="PUTATIVE-RELATED"/>
    <property type="match status" value="1"/>
</dbReference>
<keyword evidence="4" id="KW-1185">Reference proteome</keyword>
<dbReference type="Gene3D" id="3.30.2080.10">
    <property type="entry name" value="GH92 mannosidase domain"/>
    <property type="match status" value="1"/>
</dbReference>
<comment type="caution">
    <text evidence="3">The sequence shown here is derived from an EMBL/GenBank/DDBJ whole genome shotgun (WGS) entry which is preliminary data.</text>
</comment>
<proteinExistence type="predicted"/>
<evidence type="ECO:0000313" key="3">
    <source>
        <dbReference type="EMBL" id="GAA0467861.1"/>
    </source>
</evidence>
<dbReference type="SUPFAM" id="SSF48208">
    <property type="entry name" value="Six-hairpin glycosidases"/>
    <property type="match status" value="1"/>
</dbReference>
<organism evidence="3 4">
    <name type="scientific">Streptomyces stramineus</name>
    <dbReference type="NCBI Taxonomy" id="173861"/>
    <lineage>
        <taxon>Bacteria</taxon>
        <taxon>Bacillati</taxon>
        <taxon>Actinomycetota</taxon>
        <taxon>Actinomycetes</taxon>
        <taxon>Kitasatosporales</taxon>
        <taxon>Streptomycetaceae</taxon>
        <taxon>Streptomyces</taxon>
    </lineage>
</organism>
<protein>
    <submittedName>
        <fullName evidence="3">GH92 family glycosyl hydrolase</fullName>
    </submittedName>
</protein>
<dbReference type="EMBL" id="BAAAHB010000032">
    <property type="protein sequence ID" value="GAA0467861.1"/>
    <property type="molecule type" value="Genomic_DNA"/>
</dbReference>
<feature type="domain" description="F5/8 type C" evidence="2">
    <location>
        <begin position="59"/>
        <end position="205"/>
    </location>
</feature>
<dbReference type="Gene3D" id="2.70.98.10">
    <property type="match status" value="1"/>
</dbReference>
<name>A0ABP3K321_9ACTN</name>
<sequence length="1276" mass="137067">MMTVTQAAQGAAALSAPAAPAGAPAERFTSSFEPGEPQPDWRNTVEQGPDGRKRAAGVDGSDTSGIPGGVSDKVTAVRASGENAGPGEGKENLVDGEHTTKWLTFAQSAWVEFELSEPVKAVRYALTSANDAPGRDPRDWTLQGSPDGRDWTTLDARKGEVFEKRFQTREFSFANTTSFRHYRLDIARNGGEAITQLAEAQLATADTGPPPPSDMRTHIDRGPAGPPAAKARAGFTGVHALRYAGTHRPEGRAYSYNKVFDVKIKVTARTQLDYKVFPSMPEVDSRYPATHVSVDLAFTDGTYLSDLGAVDQHGARLTPGGQAASKTLYVNQWNHKEARIGAVAEGRTVARVLVAYDAPAGPAAFRGWVDDISLAPASAQDPPAHPADHAVTTRGTQSSSKFSRGNTFPATAVPHGFNFWTPVTNAGSTDWLYQYAATNNAANLPTVQAFSASHEPSPWMGDRQTFQVMPTAAPGTPNAGRTARGLPFHHSAETARPHYYGVTFDNGLKAEIVPTDHAAMMRFTFPGEDAAVILDNVRNQGGLRIDAQHGVITGWSDVKSGLSTGAGRLYVHGVFDAPVTGSGKLTGDAGGSGDGDENVTGYLRFKPGQGRTVTLRLATSLIGADQAKANLDQEIPAGTVFDQVRDRARAAWDALLGRIEVKGASRDQLTTLYSNLYRLYLYPNSGFENTGTAAQPRLRYASPFSPAAGETTPERTGAKIVDGEVYVNNGFWDTYRTTWPAYSLLTPEHAGKLVDGFVQQYKDGGWISRWSSPGYADLMTGTSSDVAFADAYAKGVGFDAEAAYEAALKNATVAPTDPGVGRKGMETSVFLGYTSLKTREGLSWALEGYLNDYGLARMGQALHAKTHKARYQEESRYFLNRARNYVKLFDQRVGFFQGKDADGNWRLPPQQYDPRVWGHDYTESNGWNFAFHAPQDTRGLANVYGGRAGLAKKLDTFFATPETGAPEFAGSYGGVIHEMTEARDVRMGMYGHSNQVSHHIAYLYDAAGTPWKTQQKVREVLSRLYLGSEIGQGYPGDEDNGEMSAWYLFSALGFYPLVMGSGEYAIGSPLFTEATVHLENGRDLVVKAPANSARNVYVQGLKVNGKAWTSTALPHSVVAEGGTLEFAMGPRPSAWGSGRDAGPASVTQDDKVPAPEEDLGAPAPGAPSLTDNTSATDAAFTSVAVDVPSADRVTSYTLTSADHGKAPGGWVLQASVDGGTWTEVDRRADESFAWDRQTRVFSVRDPGPYRHYRLEAAGAGGTLAEIELLGSKSART</sequence>
<dbReference type="PANTHER" id="PTHR12143">
    <property type="entry name" value="PEPTIDE N-GLYCANASE PNGASE -RELATED"/>
    <property type="match status" value="1"/>
</dbReference>
<keyword evidence="3" id="KW-0378">Hydrolase</keyword>
<dbReference type="InterPro" id="IPR000421">
    <property type="entry name" value="FA58C"/>
</dbReference>